<protein>
    <submittedName>
        <fullName evidence="1">Uncharacterized protein</fullName>
    </submittedName>
</protein>
<reference evidence="1" key="1">
    <citation type="journal article" date="2020" name="Mol. Plant Microbe Interact.">
        <title>Genome Sequence of the Biocontrol Agent Coniothyrium minitans strain Conio (IMI 134523).</title>
        <authorList>
            <person name="Patel D."/>
            <person name="Shittu T.A."/>
            <person name="Baroncelli R."/>
            <person name="Muthumeenakshi S."/>
            <person name="Osborne T.H."/>
            <person name="Janganan T.K."/>
            <person name="Sreenivasaprasad S."/>
        </authorList>
    </citation>
    <scope>NUCLEOTIDE SEQUENCE</scope>
    <source>
        <strain evidence="1">Conio</strain>
    </source>
</reference>
<proteinExistence type="predicted"/>
<comment type="caution">
    <text evidence="1">The sequence shown here is derived from an EMBL/GenBank/DDBJ whole genome shotgun (WGS) entry which is preliminary data.</text>
</comment>
<sequence length="175" mass="18672">MGAVGGSRARLTMQTVPDASGLFCCKIGAWTASPRRTTGARKKGPYQITQVAASVGGYSTAPPRCTTRGWATFQVQPPTSTTHHVQLKQRDRDPATSVAEPCSIPAGRPMCLDAHSPPGLGRRRFSPQPPGPLQARQASMFAPLTFSFEKDTLVVASTPDPCGLRFARVRSVPLV</sequence>
<dbReference type="EMBL" id="WJXW01000002">
    <property type="protein sequence ID" value="KAF9740179.1"/>
    <property type="molecule type" value="Genomic_DNA"/>
</dbReference>
<accession>A0A9P6GTY7</accession>
<organism evidence="1 2">
    <name type="scientific">Paraphaeosphaeria minitans</name>
    <dbReference type="NCBI Taxonomy" id="565426"/>
    <lineage>
        <taxon>Eukaryota</taxon>
        <taxon>Fungi</taxon>
        <taxon>Dikarya</taxon>
        <taxon>Ascomycota</taxon>
        <taxon>Pezizomycotina</taxon>
        <taxon>Dothideomycetes</taxon>
        <taxon>Pleosporomycetidae</taxon>
        <taxon>Pleosporales</taxon>
        <taxon>Massarineae</taxon>
        <taxon>Didymosphaeriaceae</taxon>
        <taxon>Paraphaeosphaeria</taxon>
    </lineage>
</organism>
<name>A0A9P6GTY7_9PLEO</name>
<evidence type="ECO:0000313" key="2">
    <source>
        <dbReference type="Proteomes" id="UP000756921"/>
    </source>
</evidence>
<gene>
    <name evidence="1" type="ORF">PMIN01_02814</name>
</gene>
<dbReference type="Proteomes" id="UP000756921">
    <property type="component" value="Unassembled WGS sequence"/>
</dbReference>
<keyword evidence="2" id="KW-1185">Reference proteome</keyword>
<dbReference type="AlphaFoldDB" id="A0A9P6GTY7"/>
<evidence type="ECO:0000313" key="1">
    <source>
        <dbReference type="EMBL" id="KAF9740179.1"/>
    </source>
</evidence>